<evidence type="ECO:0000259" key="11">
    <source>
        <dbReference type="Pfam" id="PF07730"/>
    </source>
</evidence>
<feature type="transmembrane region" description="Helical" evidence="9">
    <location>
        <begin position="52"/>
        <end position="70"/>
    </location>
</feature>
<keyword evidence="6 12" id="KW-0418">Kinase</keyword>
<evidence type="ECO:0000259" key="10">
    <source>
        <dbReference type="Pfam" id="PF02518"/>
    </source>
</evidence>
<dbReference type="InterPro" id="IPR050482">
    <property type="entry name" value="Sensor_HK_TwoCompSys"/>
</dbReference>
<keyword evidence="9" id="KW-0472">Membrane</keyword>
<evidence type="ECO:0000313" key="13">
    <source>
        <dbReference type="Proteomes" id="UP001597097"/>
    </source>
</evidence>
<keyword evidence="4" id="KW-0808">Transferase</keyword>
<dbReference type="InterPro" id="IPR003594">
    <property type="entry name" value="HATPase_dom"/>
</dbReference>
<proteinExistence type="predicted"/>
<evidence type="ECO:0000256" key="1">
    <source>
        <dbReference type="ARBA" id="ARBA00000085"/>
    </source>
</evidence>
<dbReference type="EC" id="2.7.13.3" evidence="2"/>
<evidence type="ECO:0000256" key="3">
    <source>
        <dbReference type="ARBA" id="ARBA00022553"/>
    </source>
</evidence>
<keyword evidence="9" id="KW-1133">Transmembrane helix</keyword>
<evidence type="ECO:0000256" key="2">
    <source>
        <dbReference type="ARBA" id="ARBA00012438"/>
    </source>
</evidence>
<evidence type="ECO:0000256" key="5">
    <source>
        <dbReference type="ARBA" id="ARBA00022741"/>
    </source>
</evidence>
<evidence type="ECO:0000256" key="4">
    <source>
        <dbReference type="ARBA" id="ARBA00022679"/>
    </source>
</evidence>
<evidence type="ECO:0000313" key="12">
    <source>
        <dbReference type="EMBL" id="MFD1543823.1"/>
    </source>
</evidence>
<dbReference type="CDD" id="cd16917">
    <property type="entry name" value="HATPase_UhpB-NarQ-NarX-like"/>
    <property type="match status" value="1"/>
</dbReference>
<evidence type="ECO:0000256" key="8">
    <source>
        <dbReference type="ARBA" id="ARBA00023012"/>
    </source>
</evidence>
<feature type="domain" description="Histidine kinase/HSP90-like ATPase" evidence="10">
    <location>
        <begin position="289"/>
        <end position="376"/>
    </location>
</feature>
<name>A0ABW4GNC0_9ACTN</name>
<feature type="transmembrane region" description="Helical" evidence="9">
    <location>
        <begin position="124"/>
        <end position="145"/>
    </location>
</feature>
<keyword evidence="5" id="KW-0547">Nucleotide-binding</keyword>
<keyword evidence="8" id="KW-0902">Two-component regulatory system</keyword>
<evidence type="ECO:0000256" key="9">
    <source>
        <dbReference type="SAM" id="Phobius"/>
    </source>
</evidence>
<dbReference type="Pfam" id="PF02518">
    <property type="entry name" value="HATPase_c"/>
    <property type="match status" value="1"/>
</dbReference>
<dbReference type="Pfam" id="PF07730">
    <property type="entry name" value="HisKA_3"/>
    <property type="match status" value="1"/>
</dbReference>
<keyword evidence="13" id="KW-1185">Reference proteome</keyword>
<dbReference type="PANTHER" id="PTHR24421">
    <property type="entry name" value="NITRATE/NITRITE SENSOR PROTEIN NARX-RELATED"/>
    <property type="match status" value="1"/>
</dbReference>
<dbReference type="PANTHER" id="PTHR24421:SF10">
    <property type="entry name" value="NITRATE_NITRITE SENSOR PROTEIN NARQ"/>
    <property type="match status" value="1"/>
</dbReference>
<keyword evidence="7" id="KW-0067">ATP-binding</keyword>
<dbReference type="InterPro" id="IPR011712">
    <property type="entry name" value="Sig_transdc_His_kin_sub3_dim/P"/>
</dbReference>
<dbReference type="GO" id="GO:0016301">
    <property type="term" value="F:kinase activity"/>
    <property type="evidence" value="ECO:0007669"/>
    <property type="project" value="UniProtKB-KW"/>
</dbReference>
<organism evidence="12 13">
    <name type="scientific">Nonomuraea guangzhouensis</name>
    <dbReference type="NCBI Taxonomy" id="1291555"/>
    <lineage>
        <taxon>Bacteria</taxon>
        <taxon>Bacillati</taxon>
        <taxon>Actinomycetota</taxon>
        <taxon>Actinomycetes</taxon>
        <taxon>Streptosporangiales</taxon>
        <taxon>Streptosporangiaceae</taxon>
        <taxon>Nonomuraea</taxon>
    </lineage>
</organism>
<feature type="domain" description="Signal transduction histidine kinase subgroup 3 dimerisation and phosphoacceptor" evidence="11">
    <location>
        <begin position="178"/>
        <end position="243"/>
    </location>
</feature>
<dbReference type="EMBL" id="JBHUCM010000042">
    <property type="protein sequence ID" value="MFD1543823.1"/>
    <property type="molecule type" value="Genomic_DNA"/>
</dbReference>
<evidence type="ECO:0000256" key="6">
    <source>
        <dbReference type="ARBA" id="ARBA00022777"/>
    </source>
</evidence>
<evidence type="ECO:0000256" key="7">
    <source>
        <dbReference type="ARBA" id="ARBA00022840"/>
    </source>
</evidence>
<gene>
    <name evidence="12" type="ORF">ACFSJ0_42745</name>
</gene>
<feature type="transmembrane region" description="Helical" evidence="9">
    <location>
        <begin position="82"/>
        <end position="112"/>
    </location>
</feature>
<accession>A0ABW4GNC0</accession>
<sequence>MSTRWRPFAADVTVSVALVVMLLVVALSTPGTGVLDYVVVVAGSLSLLLLRRAPVVALVICTACMLVFSVEAHPGPPAAFPVIVSVFAAVHAGHRLVAAGAGVVFLGGSLAADLATATDQPALIIMQNTSLLIGWFVAAGVAATVSRHRQAYLHQAEERAAEAERTREEVALRRAGEERLRIARELHDSLTHSISIIKVQAGVAVHLARKRGEEVPPALLAIQEASGDAMRELRATLEVLRDSDADAGEAPGSGLDRLDDLLDRARSAGLPATMLITGTRGSLPAEVDRAAYRIVQEALTNVARHAGGASAAVRIDYGTDELVVQVDDDGRAGADATHVPGVGLLGMRERVTALGGRLRAEARPEGGFTVRAELPVNLPTELPATESPAGVSIGLSLEGRA</sequence>
<keyword evidence="3" id="KW-0597">Phosphoprotein</keyword>
<protein>
    <recommendedName>
        <fullName evidence="2">histidine kinase</fullName>
        <ecNumber evidence="2">2.7.13.3</ecNumber>
    </recommendedName>
</protein>
<comment type="caution">
    <text evidence="12">The sequence shown here is derived from an EMBL/GenBank/DDBJ whole genome shotgun (WGS) entry which is preliminary data.</text>
</comment>
<keyword evidence="9" id="KW-0812">Transmembrane</keyword>
<dbReference type="RefSeq" id="WP_219534929.1">
    <property type="nucleotide sequence ID" value="NZ_JAHKRM010000024.1"/>
</dbReference>
<dbReference type="Proteomes" id="UP001597097">
    <property type="component" value="Unassembled WGS sequence"/>
</dbReference>
<reference evidence="13" key="1">
    <citation type="journal article" date="2019" name="Int. J. Syst. Evol. Microbiol.">
        <title>The Global Catalogue of Microorganisms (GCM) 10K type strain sequencing project: providing services to taxonomists for standard genome sequencing and annotation.</title>
        <authorList>
            <consortium name="The Broad Institute Genomics Platform"/>
            <consortium name="The Broad Institute Genome Sequencing Center for Infectious Disease"/>
            <person name="Wu L."/>
            <person name="Ma J."/>
        </authorList>
    </citation>
    <scope>NUCLEOTIDE SEQUENCE [LARGE SCALE GENOMIC DNA]</scope>
    <source>
        <strain evidence="13">CGMCC 1.15399</strain>
    </source>
</reference>
<comment type="catalytic activity">
    <reaction evidence="1">
        <text>ATP + protein L-histidine = ADP + protein N-phospho-L-histidine.</text>
        <dbReference type="EC" id="2.7.13.3"/>
    </reaction>
</comment>